<keyword evidence="9" id="KW-0808">Transferase</keyword>
<evidence type="ECO:0000256" key="18">
    <source>
        <dbReference type="ARBA" id="ARBA00023170"/>
    </source>
</evidence>
<evidence type="ECO:0000256" key="21">
    <source>
        <dbReference type="ARBA" id="ARBA00048679"/>
    </source>
</evidence>
<keyword evidence="11 27" id="KW-0732">Signal</keyword>
<dbReference type="InterPro" id="IPR008271">
    <property type="entry name" value="Ser/Thr_kinase_AS"/>
</dbReference>
<feature type="domain" description="Protein kinase" evidence="28">
    <location>
        <begin position="735"/>
        <end position="1027"/>
    </location>
</feature>
<evidence type="ECO:0000256" key="11">
    <source>
        <dbReference type="ARBA" id="ARBA00022729"/>
    </source>
</evidence>
<evidence type="ECO:0000313" key="29">
    <source>
        <dbReference type="Proteomes" id="UP001515500"/>
    </source>
</evidence>
<feature type="binding site" evidence="25">
    <location>
        <position position="765"/>
    </location>
    <ligand>
        <name>ATP</name>
        <dbReference type="ChEBI" id="CHEBI:30616"/>
    </ligand>
</feature>
<dbReference type="InterPro" id="IPR017441">
    <property type="entry name" value="Protein_kinase_ATP_BS"/>
</dbReference>
<dbReference type="Proteomes" id="UP001515500">
    <property type="component" value="Chromosome 17"/>
</dbReference>
<evidence type="ECO:0000256" key="4">
    <source>
        <dbReference type="ARBA" id="ARBA00012513"/>
    </source>
</evidence>
<name>A0AB40CS00_DIOCR</name>
<dbReference type="InterPro" id="IPR013210">
    <property type="entry name" value="LRR_N_plant-typ"/>
</dbReference>
<evidence type="ECO:0000256" key="22">
    <source>
        <dbReference type="ARBA" id="ARBA00054320"/>
    </source>
</evidence>
<feature type="signal peptide" evidence="27">
    <location>
        <begin position="1"/>
        <end position="26"/>
    </location>
</feature>
<evidence type="ECO:0000256" key="8">
    <source>
        <dbReference type="ARBA" id="ARBA00022614"/>
    </source>
</evidence>
<comment type="subcellular location">
    <subcellularLocation>
        <location evidence="1">Cell membrane</location>
        <topology evidence="1">Single-pass membrane protein</topology>
    </subcellularLocation>
    <subcellularLocation>
        <location evidence="2">Endoplasmic reticulum membrane</location>
        <topology evidence="2">Single-pass membrane protein</topology>
    </subcellularLocation>
</comment>
<dbReference type="GO" id="GO:0005789">
    <property type="term" value="C:endoplasmic reticulum membrane"/>
    <property type="evidence" value="ECO:0007669"/>
    <property type="project" value="UniProtKB-SubCell"/>
</dbReference>
<dbReference type="InterPro" id="IPR032675">
    <property type="entry name" value="LRR_dom_sf"/>
</dbReference>
<keyword evidence="5" id="KW-1003">Cell membrane</keyword>
<dbReference type="PANTHER" id="PTHR48053:SF81">
    <property type="entry name" value="PROTEIN KINASE DOMAIN-CONTAINING PROTEIN"/>
    <property type="match status" value="1"/>
</dbReference>
<evidence type="ECO:0000256" key="25">
    <source>
        <dbReference type="PROSITE-ProRule" id="PRU10141"/>
    </source>
</evidence>
<keyword evidence="15 25" id="KW-0067">ATP-binding</keyword>
<proteinExistence type="inferred from homology"/>
<dbReference type="Pfam" id="PF13855">
    <property type="entry name" value="LRR_8"/>
    <property type="match status" value="2"/>
</dbReference>
<dbReference type="GO" id="GO:0004674">
    <property type="term" value="F:protein serine/threonine kinase activity"/>
    <property type="evidence" value="ECO:0007669"/>
    <property type="project" value="UniProtKB-KW"/>
</dbReference>
<dbReference type="Gene3D" id="1.10.510.10">
    <property type="entry name" value="Transferase(Phosphotransferase) domain 1"/>
    <property type="match status" value="1"/>
</dbReference>
<dbReference type="PROSITE" id="PS00108">
    <property type="entry name" value="PROTEIN_KINASE_ST"/>
    <property type="match status" value="1"/>
</dbReference>
<evidence type="ECO:0000256" key="5">
    <source>
        <dbReference type="ARBA" id="ARBA00022475"/>
    </source>
</evidence>
<evidence type="ECO:0000256" key="17">
    <source>
        <dbReference type="ARBA" id="ARBA00023136"/>
    </source>
</evidence>
<evidence type="ECO:0000256" key="3">
    <source>
        <dbReference type="ARBA" id="ARBA00008684"/>
    </source>
</evidence>
<comment type="function">
    <text evidence="23">The processed protein kinase Xa21 chain released by protein cleavage after X.oryzae pv. oryzae protein Ax21 detection translocates into the nucleus where it can bind and regulate WRKY62, a transcription factor. Confers resistance to the bacterial pathogen X.oryzae pv. oryzae (Xoo).</text>
</comment>
<dbReference type="Gene3D" id="3.30.200.20">
    <property type="entry name" value="Phosphorylase Kinase, domain 1"/>
    <property type="match status" value="1"/>
</dbReference>
<keyword evidence="12" id="KW-0677">Repeat</keyword>
<accession>A0AB40CS00</accession>
<dbReference type="RefSeq" id="XP_039142645.1">
    <property type="nucleotide sequence ID" value="XM_039286711.1"/>
</dbReference>
<dbReference type="FunFam" id="3.80.10.10:FF:000275">
    <property type="entry name" value="Leucine-rich repeat receptor-like protein kinase"/>
    <property type="match status" value="1"/>
</dbReference>
<evidence type="ECO:0000256" key="24">
    <source>
        <dbReference type="ARBA" id="ARBA00072040"/>
    </source>
</evidence>
<dbReference type="FunFam" id="3.80.10.10:FF:000233">
    <property type="entry name" value="Leucine-rich repeat receptor-like protein kinase TDR"/>
    <property type="match status" value="1"/>
</dbReference>
<evidence type="ECO:0000256" key="19">
    <source>
        <dbReference type="ARBA" id="ARBA00023180"/>
    </source>
</evidence>
<keyword evidence="7" id="KW-0597">Phosphoprotein</keyword>
<gene>
    <name evidence="30" type="primary">LOC120280010</name>
</gene>
<comment type="catalytic activity">
    <reaction evidence="20">
        <text>L-threonyl-[protein] + ATP = O-phospho-L-threonyl-[protein] + ADP + H(+)</text>
        <dbReference type="Rhea" id="RHEA:46608"/>
        <dbReference type="Rhea" id="RHEA-COMP:11060"/>
        <dbReference type="Rhea" id="RHEA-COMP:11605"/>
        <dbReference type="ChEBI" id="CHEBI:15378"/>
        <dbReference type="ChEBI" id="CHEBI:30013"/>
        <dbReference type="ChEBI" id="CHEBI:30616"/>
        <dbReference type="ChEBI" id="CHEBI:61977"/>
        <dbReference type="ChEBI" id="CHEBI:456216"/>
        <dbReference type="EC" id="2.7.11.1"/>
    </reaction>
</comment>
<evidence type="ECO:0000256" key="12">
    <source>
        <dbReference type="ARBA" id="ARBA00022737"/>
    </source>
</evidence>
<evidence type="ECO:0000256" key="6">
    <source>
        <dbReference type="ARBA" id="ARBA00022527"/>
    </source>
</evidence>
<dbReference type="GO" id="GO:0009791">
    <property type="term" value="P:post-embryonic development"/>
    <property type="evidence" value="ECO:0007669"/>
    <property type="project" value="UniProtKB-ARBA"/>
</dbReference>
<protein>
    <recommendedName>
        <fullName evidence="24">Receptor kinase-like protein Xa21</fullName>
        <ecNumber evidence="4">2.7.11.1</ecNumber>
    </recommendedName>
</protein>
<evidence type="ECO:0000259" key="28">
    <source>
        <dbReference type="PROSITE" id="PS50011"/>
    </source>
</evidence>
<dbReference type="InterPro" id="IPR003591">
    <property type="entry name" value="Leu-rich_rpt_typical-subtyp"/>
</dbReference>
<keyword evidence="17 26" id="KW-0472">Membrane</keyword>
<dbReference type="PROSITE" id="PS50011">
    <property type="entry name" value="PROTEIN_KINASE_DOM"/>
    <property type="match status" value="1"/>
</dbReference>
<dbReference type="Pfam" id="PF23598">
    <property type="entry name" value="LRR_14"/>
    <property type="match status" value="1"/>
</dbReference>
<dbReference type="FunFam" id="1.10.510.10:FF:000358">
    <property type="entry name" value="Putative leucine-rich repeat receptor-like serine/threonine-protein kinase"/>
    <property type="match status" value="1"/>
</dbReference>
<dbReference type="GeneID" id="120280010"/>
<feature type="transmembrane region" description="Helical" evidence="26">
    <location>
        <begin position="678"/>
        <end position="702"/>
    </location>
</feature>
<dbReference type="SUPFAM" id="SSF56112">
    <property type="entry name" value="Protein kinase-like (PK-like)"/>
    <property type="match status" value="1"/>
</dbReference>
<dbReference type="EC" id="2.7.11.1" evidence="4"/>
<keyword evidence="10 26" id="KW-0812">Transmembrane</keyword>
<keyword evidence="14" id="KW-0418">Kinase</keyword>
<dbReference type="InterPro" id="IPR055414">
    <property type="entry name" value="LRR_R13L4/SHOC2-like"/>
</dbReference>
<evidence type="ECO:0000256" key="7">
    <source>
        <dbReference type="ARBA" id="ARBA00022553"/>
    </source>
</evidence>
<evidence type="ECO:0000256" key="2">
    <source>
        <dbReference type="ARBA" id="ARBA00004389"/>
    </source>
</evidence>
<dbReference type="InterPro" id="IPR051716">
    <property type="entry name" value="Plant_RL_S/T_kinase"/>
</dbReference>
<dbReference type="PANTHER" id="PTHR48053">
    <property type="entry name" value="LEUCINE RICH REPEAT FAMILY PROTEIN, EXPRESSED"/>
    <property type="match status" value="1"/>
</dbReference>
<dbReference type="Pfam" id="PF07714">
    <property type="entry name" value="PK_Tyr_Ser-Thr"/>
    <property type="match status" value="1"/>
</dbReference>
<comment type="function">
    <text evidence="22">Receptor kinase that detects X.oryzae pv. oryzae protein Ax21 to promote innate immunity. Following X.oryzae pv. oryzae protein Ax21 detection, undergoes cleavage, releasing the processed protein kinase Xa21 chain.</text>
</comment>
<evidence type="ECO:0000256" key="27">
    <source>
        <dbReference type="SAM" id="SignalP"/>
    </source>
</evidence>
<evidence type="ECO:0000256" key="10">
    <source>
        <dbReference type="ARBA" id="ARBA00022692"/>
    </source>
</evidence>
<reference evidence="30" key="1">
    <citation type="submission" date="2025-08" db="UniProtKB">
        <authorList>
            <consortium name="RefSeq"/>
        </authorList>
    </citation>
    <scope>IDENTIFICATION</scope>
</reference>
<evidence type="ECO:0000256" key="26">
    <source>
        <dbReference type="SAM" id="Phobius"/>
    </source>
</evidence>
<keyword evidence="29" id="KW-1185">Reference proteome</keyword>
<keyword evidence="6" id="KW-0723">Serine/threonine-protein kinase</keyword>
<evidence type="ECO:0000256" key="15">
    <source>
        <dbReference type="ARBA" id="ARBA00022840"/>
    </source>
</evidence>
<dbReference type="Gene3D" id="3.80.10.10">
    <property type="entry name" value="Ribonuclease Inhibitor"/>
    <property type="match status" value="3"/>
</dbReference>
<dbReference type="SMART" id="SM00220">
    <property type="entry name" value="S_TKc"/>
    <property type="match status" value="1"/>
</dbReference>
<comment type="catalytic activity">
    <reaction evidence="21">
        <text>L-seryl-[protein] + ATP = O-phospho-L-seryl-[protein] + ADP + H(+)</text>
        <dbReference type="Rhea" id="RHEA:17989"/>
        <dbReference type="Rhea" id="RHEA-COMP:9863"/>
        <dbReference type="Rhea" id="RHEA-COMP:11604"/>
        <dbReference type="ChEBI" id="CHEBI:15378"/>
        <dbReference type="ChEBI" id="CHEBI:29999"/>
        <dbReference type="ChEBI" id="CHEBI:30616"/>
        <dbReference type="ChEBI" id="CHEBI:83421"/>
        <dbReference type="ChEBI" id="CHEBI:456216"/>
        <dbReference type="EC" id="2.7.11.1"/>
    </reaction>
</comment>
<keyword evidence="18" id="KW-0675">Receptor</keyword>
<evidence type="ECO:0000256" key="13">
    <source>
        <dbReference type="ARBA" id="ARBA00022741"/>
    </source>
</evidence>
<dbReference type="InterPro" id="IPR001611">
    <property type="entry name" value="Leu-rich_rpt"/>
</dbReference>
<dbReference type="InterPro" id="IPR000719">
    <property type="entry name" value="Prot_kinase_dom"/>
</dbReference>
<dbReference type="Pfam" id="PF08263">
    <property type="entry name" value="LRRNT_2"/>
    <property type="match status" value="1"/>
</dbReference>
<dbReference type="Pfam" id="PF00560">
    <property type="entry name" value="LRR_1"/>
    <property type="match status" value="4"/>
</dbReference>
<evidence type="ECO:0000256" key="1">
    <source>
        <dbReference type="ARBA" id="ARBA00004162"/>
    </source>
</evidence>
<dbReference type="PROSITE" id="PS00107">
    <property type="entry name" value="PROTEIN_KINASE_ATP"/>
    <property type="match status" value="1"/>
</dbReference>
<keyword evidence="19" id="KW-0325">Glycoprotein</keyword>
<sequence>MEPLVCLVVLVLAKSLLLSQYTLTAASSNDTERSALLAFRDQITSDPSGVLKAWNNSIHFCKWYGVTCSRKHPGRVIALDLASRGMAGAISPAVTNLTFLRKLLLMENGFNGDIPQNIGHFHRLQQLNMSFNSLYGSIPASLANCSELRFIDLSANKLTGMIPVELGYLSKLDQLVLDNNSFVSVLPSSLGNLSSLTILSINCGVGSSSTSYCLHGNIPEELGNLAKLKLIDVSGNMLSGTIPPSLFNLSLLHTFAAGINQLHGSLPPSISTTLPYLENLKFGGNSFTGPIPVSLSNASRLAIVDLSQNNFTGQIPPDIGRGGNIWYINLEINQLEANDVSDWRFMGSLTNCSSLKILALDDNNLGGALPSSIANLSNEIQKIYMGGNYISGSLPSGIQNLANLYTLDMTLNQLTETIPEGIGKLQNLQFLGLSSNKIIGHIPASLGNLTQLASLYLDDNDLEGPIPSSLGSIQRLNELQLSMNRLNGSVPVEILSLSYLSNFIMLSDNFLTGSLPIEVGRLRNIRTLLLSHNKLYGEIPTTISGCVSLEVLELDDNMIQGTIPPSLSNIRGLQILNLSNNSLSGSIPQSFGSMKGLQELLLSHNNLSGSIPKVMEDMTGLIYLELSYNNLQGEIPKKGIFSNASAISVTGNPGLCGGLSQIHLTACPLKTFEKRTRWRLLLTVGTPIACFILFSSFAFLIYKRQSRKRASSEISMNSHFPRITYGDLLRATGGFSDDNLVGRGRHGSVYKGILEILNTTTVAVKVFNLAEQGASRSFSSECKVLRTVRHRNIIKAFTSCSSIDSRGHDFKALVYEFMSNGSLETWLHPQTEEEQHKSQSLTFIHRLSIAIDIADALEYLHEGCQPPMVHCDIKPGNILLDNEMVAHVADFGLAKVLSGSSRASSRSSIAIRGSIGYVPPEYGVGGQATTSGDVYSYGILLLEMLTGKRPADDMFKNGLTLRKLVEMQISSEGFLNIVDPLMLPQNHASKEEECFVSVALVGLSCSIDSPYERPNIAEVATKMHAIKTGIKN</sequence>
<dbReference type="FunFam" id="3.30.200.20:FF:000432">
    <property type="entry name" value="LRR receptor-like serine/threonine-protein kinase EFR"/>
    <property type="match status" value="1"/>
</dbReference>
<dbReference type="SUPFAM" id="SSF52058">
    <property type="entry name" value="L domain-like"/>
    <property type="match status" value="2"/>
</dbReference>
<keyword evidence="8" id="KW-0433">Leucine-rich repeat</keyword>
<dbReference type="GO" id="GO:0005524">
    <property type="term" value="F:ATP binding"/>
    <property type="evidence" value="ECO:0007669"/>
    <property type="project" value="UniProtKB-UniRule"/>
</dbReference>
<dbReference type="InterPro" id="IPR011009">
    <property type="entry name" value="Kinase-like_dom_sf"/>
</dbReference>
<organism evidence="29 30">
    <name type="scientific">Dioscorea cayennensis subsp. rotundata</name>
    <name type="common">White Guinea yam</name>
    <name type="synonym">Dioscorea rotundata</name>
    <dbReference type="NCBI Taxonomy" id="55577"/>
    <lineage>
        <taxon>Eukaryota</taxon>
        <taxon>Viridiplantae</taxon>
        <taxon>Streptophyta</taxon>
        <taxon>Embryophyta</taxon>
        <taxon>Tracheophyta</taxon>
        <taxon>Spermatophyta</taxon>
        <taxon>Magnoliopsida</taxon>
        <taxon>Liliopsida</taxon>
        <taxon>Dioscoreales</taxon>
        <taxon>Dioscoreaceae</taxon>
        <taxon>Dioscorea</taxon>
    </lineage>
</organism>
<dbReference type="GO" id="GO:0005886">
    <property type="term" value="C:plasma membrane"/>
    <property type="evidence" value="ECO:0007669"/>
    <property type="project" value="UniProtKB-SubCell"/>
</dbReference>
<evidence type="ECO:0000256" key="14">
    <source>
        <dbReference type="ARBA" id="ARBA00022777"/>
    </source>
</evidence>
<evidence type="ECO:0000256" key="16">
    <source>
        <dbReference type="ARBA" id="ARBA00022989"/>
    </source>
</evidence>
<feature type="chain" id="PRO_5044210962" description="Receptor kinase-like protein Xa21" evidence="27">
    <location>
        <begin position="27"/>
        <end position="1032"/>
    </location>
</feature>
<evidence type="ECO:0000256" key="23">
    <source>
        <dbReference type="ARBA" id="ARBA00056628"/>
    </source>
</evidence>
<comment type="similarity">
    <text evidence="3">Belongs to the protein kinase superfamily. Ser/Thr protein kinase family.</text>
</comment>
<dbReference type="InterPro" id="IPR001245">
    <property type="entry name" value="Ser-Thr/Tyr_kinase_cat_dom"/>
</dbReference>
<keyword evidence="13 25" id="KW-0547">Nucleotide-binding</keyword>
<evidence type="ECO:0000256" key="9">
    <source>
        <dbReference type="ARBA" id="ARBA00022679"/>
    </source>
</evidence>
<dbReference type="AlphaFoldDB" id="A0AB40CS00"/>
<keyword evidence="16 26" id="KW-1133">Transmembrane helix</keyword>
<evidence type="ECO:0000256" key="20">
    <source>
        <dbReference type="ARBA" id="ARBA00047899"/>
    </source>
</evidence>
<evidence type="ECO:0000313" key="30">
    <source>
        <dbReference type="RefSeq" id="XP_039142645.1"/>
    </source>
</evidence>
<dbReference type="SMART" id="SM00369">
    <property type="entry name" value="LRR_TYP"/>
    <property type="match status" value="9"/>
</dbReference>